<dbReference type="InterPro" id="IPR025721">
    <property type="entry name" value="Exosome_cplx_N_dom"/>
</dbReference>
<feature type="domain" description="Exosome complex component N-terminal" evidence="5">
    <location>
        <begin position="11"/>
        <end position="44"/>
    </location>
</feature>
<dbReference type="InterPro" id="IPR019495">
    <property type="entry name" value="EXOSC1_C"/>
</dbReference>
<keyword evidence="8" id="KW-1185">Reference proteome</keyword>
<dbReference type="SUPFAM" id="SSF110324">
    <property type="entry name" value="Ribosomal L27 protein-like"/>
    <property type="match status" value="1"/>
</dbReference>
<dbReference type="InterPro" id="IPR012340">
    <property type="entry name" value="NA-bd_OB-fold"/>
</dbReference>
<accession>A0A7S3FMA8</accession>
<sequence>MVMLVSDRDPVCPGDRIGRDGTDCLSGSGTHVWQGSVVASVVGELRCERPAAGRLPVASVRVGSRSEGPAADVVSAIAIGDEVLCRVRRLNPRYATCDVLCRGTKPLLKNFSGLIRVQDVRATEIDKVSIISSFRPGDLVRAEVISLGEAQSLLLSTAKDSLGVLEARSEQGEAMVAVSDEEMACPVTKTREGRKCAKVQ</sequence>
<dbReference type="GO" id="GO:0000176">
    <property type="term" value="C:nuclear exosome (RNase complex)"/>
    <property type="evidence" value="ECO:0007669"/>
    <property type="project" value="TreeGrafter"/>
</dbReference>
<dbReference type="Gene3D" id="2.40.50.100">
    <property type="match status" value="1"/>
</dbReference>
<keyword evidence="7" id="KW-0269">Exonuclease</keyword>
<reference evidence="7 8" key="2">
    <citation type="submission" date="2024-03" db="EMBL/GenBank/DDBJ databases">
        <title>Complete genome sequence of the green alga Chloropicon roscoffensis RCC1871.</title>
        <authorList>
            <person name="Lemieux C."/>
            <person name="Pombert J.-F."/>
            <person name="Otis C."/>
            <person name="Turmel M."/>
        </authorList>
    </citation>
    <scope>NUCLEOTIDE SEQUENCE [LARGE SCALE GENOMIC DNA]</scope>
    <source>
        <strain evidence="7 8">RCC1871</strain>
    </source>
</reference>
<dbReference type="AlphaFoldDB" id="A0A7S3FMA8"/>
<dbReference type="Pfam" id="PF14382">
    <property type="entry name" value="ECR1_N"/>
    <property type="match status" value="1"/>
</dbReference>
<dbReference type="PANTHER" id="PTHR12686">
    <property type="entry name" value="3'-5' EXORIBONUCLEASE CSL4-RELATED"/>
    <property type="match status" value="1"/>
</dbReference>
<evidence type="ECO:0000313" key="6">
    <source>
        <dbReference type="EMBL" id="CAE0188167.1"/>
    </source>
</evidence>
<dbReference type="Pfam" id="PF10447">
    <property type="entry name" value="EXOSC1"/>
    <property type="match status" value="1"/>
</dbReference>
<dbReference type="InterPro" id="IPR039771">
    <property type="entry name" value="Csl4"/>
</dbReference>
<evidence type="ECO:0000313" key="8">
    <source>
        <dbReference type="Proteomes" id="UP001472866"/>
    </source>
</evidence>
<comment type="subcellular location">
    <subcellularLocation>
        <location evidence="1">Nucleus</location>
        <location evidence="1">Nucleolus</location>
    </subcellularLocation>
</comment>
<evidence type="ECO:0000256" key="3">
    <source>
        <dbReference type="ARBA" id="ARBA00022835"/>
    </source>
</evidence>
<dbReference type="PANTHER" id="PTHR12686:SF8">
    <property type="entry name" value="EXOSOME COMPLEX COMPONENT CSL4"/>
    <property type="match status" value="1"/>
</dbReference>
<dbReference type="Proteomes" id="UP001472866">
    <property type="component" value="Chromosome 16"/>
</dbReference>
<dbReference type="EMBL" id="HBHZ01001578">
    <property type="protein sequence ID" value="CAE0188167.1"/>
    <property type="molecule type" value="Transcribed_RNA"/>
</dbReference>
<dbReference type="GO" id="GO:0003723">
    <property type="term" value="F:RNA binding"/>
    <property type="evidence" value="ECO:0007669"/>
    <property type="project" value="InterPro"/>
</dbReference>
<keyword evidence="2" id="KW-0963">Cytoplasm</keyword>
<dbReference type="EMBL" id="CP151516">
    <property type="protein sequence ID" value="WZN66717.1"/>
    <property type="molecule type" value="Genomic_DNA"/>
</dbReference>
<dbReference type="GO" id="GO:0005730">
    <property type="term" value="C:nucleolus"/>
    <property type="evidence" value="ECO:0007669"/>
    <property type="project" value="UniProtKB-SubCell"/>
</dbReference>
<dbReference type="GO" id="GO:0005737">
    <property type="term" value="C:cytoplasm"/>
    <property type="evidence" value="ECO:0007669"/>
    <property type="project" value="TreeGrafter"/>
</dbReference>
<dbReference type="Gene3D" id="2.40.50.140">
    <property type="entry name" value="Nucleic acid-binding proteins"/>
    <property type="match status" value="1"/>
</dbReference>
<gene>
    <name evidence="6" type="ORF">CROS1456_LOCUS1235</name>
    <name evidence="7" type="ORF">HKI87_16g82870</name>
</gene>
<organism evidence="6">
    <name type="scientific">Chloropicon roscoffensis</name>
    <dbReference type="NCBI Taxonomy" id="1461544"/>
    <lineage>
        <taxon>Eukaryota</taxon>
        <taxon>Viridiplantae</taxon>
        <taxon>Chlorophyta</taxon>
        <taxon>Chloropicophyceae</taxon>
        <taxon>Chloropicales</taxon>
        <taxon>Chloropicaceae</taxon>
        <taxon>Chloropicon</taxon>
    </lineage>
</organism>
<evidence type="ECO:0000259" key="4">
    <source>
        <dbReference type="Pfam" id="PF10447"/>
    </source>
</evidence>
<keyword evidence="3" id="KW-0271">Exosome</keyword>
<feature type="domain" description="Exosome complex component CSL4 C-terminal" evidence="4">
    <location>
        <begin position="109"/>
        <end position="147"/>
    </location>
</feature>
<reference evidence="6" key="1">
    <citation type="submission" date="2021-01" db="EMBL/GenBank/DDBJ databases">
        <authorList>
            <person name="Corre E."/>
            <person name="Pelletier E."/>
            <person name="Niang G."/>
            <person name="Scheremetjew M."/>
            <person name="Finn R."/>
            <person name="Kale V."/>
            <person name="Holt S."/>
            <person name="Cochrane G."/>
            <person name="Meng A."/>
            <person name="Brown T."/>
            <person name="Cohen L."/>
        </authorList>
    </citation>
    <scope>NUCLEOTIDE SEQUENCE</scope>
    <source>
        <strain evidence="6">RCC1871</strain>
    </source>
</reference>
<proteinExistence type="predicted"/>
<dbReference type="GO" id="GO:0004527">
    <property type="term" value="F:exonuclease activity"/>
    <property type="evidence" value="ECO:0007669"/>
    <property type="project" value="UniProtKB-KW"/>
</dbReference>
<evidence type="ECO:0000256" key="2">
    <source>
        <dbReference type="ARBA" id="ARBA00022490"/>
    </source>
</evidence>
<protein>
    <submittedName>
        <fullName evidence="7">Exosome complex exonuclease</fullName>
    </submittedName>
</protein>
<name>A0A7S3FMA8_9CHLO</name>
<keyword evidence="7" id="KW-0540">Nuclease</keyword>
<evidence type="ECO:0000256" key="1">
    <source>
        <dbReference type="ARBA" id="ARBA00004604"/>
    </source>
</evidence>
<dbReference type="SUPFAM" id="SSF50249">
    <property type="entry name" value="Nucleic acid-binding proteins"/>
    <property type="match status" value="1"/>
</dbReference>
<keyword evidence="7" id="KW-0378">Hydrolase</keyword>
<evidence type="ECO:0000313" key="7">
    <source>
        <dbReference type="EMBL" id="WZN66717.1"/>
    </source>
</evidence>
<dbReference type="GO" id="GO:0006396">
    <property type="term" value="P:RNA processing"/>
    <property type="evidence" value="ECO:0007669"/>
    <property type="project" value="InterPro"/>
</dbReference>
<evidence type="ECO:0000259" key="5">
    <source>
        <dbReference type="Pfam" id="PF14382"/>
    </source>
</evidence>